<dbReference type="InterPro" id="IPR052050">
    <property type="entry name" value="SecEffector_AnkRepeat"/>
</dbReference>
<name>A0A2U7UDQ3_9VIRU</name>
<dbReference type="InterPro" id="IPR036770">
    <property type="entry name" value="Ankyrin_rpt-contain_sf"/>
</dbReference>
<dbReference type="PANTHER" id="PTHR46586:SF3">
    <property type="entry name" value="ANKYRIN REPEAT-CONTAINING PROTEIN"/>
    <property type="match status" value="1"/>
</dbReference>
<proteinExistence type="predicted"/>
<dbReference type="EMBL" id="MG011690">
    <property type="protein sequence ID" value="AVK76598.1"/>
    <property type="molecule type" value="Genomic_DNA"/>
</dbReference>
<reference evidence="1" key="1">
    <citation type="journal article" date="2018" name="Nat. Commun.">
        <title>Diversity and evolution of the emerging Pandoraviridae family.</title>
        <authorList>
            <person name="Legendre M."/>
            <person name="Fabre E."/>
            <person name="Poirot O."/>
            <person name="Jeudy S."/>
            <person name="Lartigue A."/>
            <person name="Alempic J.M."/>
            <person name="Beucher L."/>
            <person name="Philippe N."/>
            <person name="Bertaux L."/>
            <person name="Christo-Foroux E."/>
            <person name="Labadie K."/>
            <person name="Coute Y."/>
            <person name="Abergel C."/>
            <person name="Claverie J.M."/>
        </authorList>
    </citation>
    <scope>NUCLEOTIDE SEQUENCE [LARGE SCALE GENOMIC DNA]</scope>
    <source>
        <strain evidence="1">Neocaledonia</strain>
    </source>
</reference>
<dbReference type="SUPFAM" id="SSF140860">
    <property type="entry name" value="Pseudo ankyrin repeat-like"/>
    <property type="match status" value="1"/>
</dbReference>
<dbReference type="RefSeq" id="YP_009482601.1">
    <property type="nucleotide sequence ID" value="NC_037666.1"/>
</dbReference>
<gene>
    <name evidence="1" type="ORF">pneo_cds_991</name>
</gene>
<dbReference type="PANTHER" id="PTHR46586">
    <property type="entry name" value="ANKYRIN REPEAT-CONTAINING PROTEIN"/>
    <property type="match status" value="1"/>
</dbReference>
<evidence type="ECO:0000313" key="1">
    <source>
        <dbReference type="EMBL" id="AVK76598.1"/>
    </source>
</evidence>
<dbReference type="SUPFAM" id="SSF48403">
    <property type="entry name" value="Ankyrin repeat"/>
    <property type="match status" value="1"/>
</dbReference>
<dbReference type="InterPro" id="IPR002110">
    <property type="entry name" value="Ankyrin_rpt"/>
</dbReference>
<dbReference type="Proteomes" id="UP000249287">
    <property type="component" value="Segment"/>
</dbReference>
<sequence length="464" mass="49943">MDSTGTRNLAPEVVGLILDKLDAGDADNALKSGAFAVDADAEGTRRRCRTTKKRHLVSNGDLAALKRIRKKRSARFVFQDVTLAARGGHLDAVVWLCKHARGGYPRRVIQEAAAGGHLAVVKWLCESGCIAIRPGAIDAAMDAAAKQGHADVIDYLATSRDGKGTPVGLFWAVRNGHADTVRRLCAICPENAGAYYYVAYKGRAIPADMVLDGDLDTTNGVAIDVAARDHDSGAFGLFDLACFMGRTNIVEWLWKQGLGKWTQHLYHMAANPRGTGMVDFLYARRSSLEAGIAPDQFRDESVVATAALGGSVARVAAWHFGMSMPVVLSRSDVAAVAARGHLDMIKFLHTKGAPVHPHTCLLEACEGGSVEVVAYMIDAGAAIDKQAVENAVRHGHSDIVRLLYARGGGIKVDKWVLYHAVRHCDAGAVMLLRKIGRAPVKSRTIIRPVLRGRPDIWPPSAIAR</sequence>
<dbReference type="Gene3D" id="1.25.40.20">
    <property type="entry name" value="Ankyrin repeat-containing domain"/>
    <property type="match status" value="2"/>
</dbReference>
<dbReference type="GeneID" id="36842303"/>
<protein>
    <submittedName>
        <fullName evidence="1">Ankyrin repeat domain containing protein</fullName>
    </submittedName>
</protein>
<dbReference type="KEGG" id="vg:36842303"/>
<dbReference type="Pfam" id="PF12796">
    <property type="entry name" value="Ank_2"/>
    <property type="match status" value="1"/>
</dbReference>
<accession>A0A2U7UDQ3</accession>
<organism evidence="1">
    <name type="scientific">Pandoravirus neocaledonia</name>
    <dbReference type="NCBI Taxonomy" id="2107708"/>
    <lineage>
        <taxon>Viruses</taxon>
        <taxon>Pandoravirus</taxon>
    </lineage>
</organism>